<organism evidence="3 4">
    <name type="scientific">Pseudomassariella vexata</name>
    <dbReference type="NCBI Taxonomy" id="1141098"/>
    <lineage>
        <taxon>Eukaryota</taxon>
        <taxon>Fungi</taxon>
        <taxon>Dikarya</taxon>
        <taxon>Ascomycota</taxon>
        <taxon>Pezizomycotina</taxon>
        <taxon>Sordariomycetes</taxon>
        <taxon>Xylariomycetidae</taxon>
        <taxon>Amphisphaeriales</taxon>
        <taxon>Pseudomassariaceae</taxon>
        <taxon>Pseudomassariella</taxon>
    </lineage>
</organism>
<dbReference type="OrthoDB" id="191139at2759"/>
<dbReference type="Gene3D" id="3.40.50.720">
    <property type="entry name" value="NAD(P)-binding Rossmann-like Domain"/>
    <property type="match status" value="1"/>
</dbReference>
<comment type="caution">
    <text evidence="3">The sequence shown here is derived from an EMBL/GenBank/DDBJ whole genome shotgun (WGS) entry which is preliminary data.</text>
</comment>
<dbReference type="PANTHER" id="PTHR24320:SF283">
    <property type="entry name" value="RETINOL DEHYDROGENASE 11"/>
    <property type="match status" value="1"/>
</dbReference>
<keyword evidence="2" id="KW-0560">Oxidoreductase</keyword>
<reference evidence="3 4" key="1">
    <citation type="submission" date="2016-07" db="EMBL/GenBank/DDBJ databases">
        <title>Pervasive Adenine N6-methylation of Active Genes in Fungi.</title>
        <authorList>
            <consortium name="DOE Joint Genome Institute"/>
            <person name="Mondo S.J."/>
            <person name="Dannebaum R.O."/>
            <person name="Kuo R.C."/>
            <person name="Labutti K."/>
            <person name="Haridas S."/>
            <person name="Kuo A."/>
            <person name="Salamov A."/>
            <person name="Ahrendt S.R."/>
            <person name="Lipzen A."/>
            <person name="Sullivan W."/>
            <person name="Andreopoulos W.B."/>
            <person name="Clum A."/>
            <person name="Lindquist E."/>
            <person name="Daum C."/>
            <person name="Ramamoorthy G.K."/>
            <person name="Gryganskyi A."/>
            <person name="Culley D."/>
            <person name="Magnuson J.K."/>
            <person name="James T.Y."/>
            <person name="O'Malley M.A."/>
            <person name="Stajich J.E."/>
            <person name="Spatafora J.W."/>
            <person name="Visel A."/>
            <person name="Grigoriev I.V."/>
        </authorList>
    </citation>
    <scope>NUCLEOTIDE SEQUENCE [LARGE SCALE GENOMIC DNA]</scope>
    <source>
        <strain evidence="3 4">CBS 129021</strain>
    </source>
</reference>
<evidence type="ECO:0000313" key="4">
    <source>
        <dbReference type="Proteomes" id="UP000193689"/>
    </source>
</evidence>
<dbReference type="RefSeq" id="XP_040715993.1">
    <property type="nucleotide sequence ID" value="XM_040863730.1"/>
</dbReference>
<dbReference type="PANTHER" id="PTHR24320">
    <property type="entry name" value="RETINOL DEHYDROGENASE"/>
    <property type="match status" value="1"/>
</dbReference>
<proteinExistence type="inferred from homology"/>
<dbReference type="InterPro" id="IPR036291">
    <property type="entry name" value="NAD(P)-bd_dom_sf"/>
</dbReference>
<dbReference type="AlphaFoldDB" id="A0A1Y2DZX4"/>
<name>A0A1Y2DZX4_9PEZI</name>
<evidence type="ECO:0000256" key="2">
    <source>
        <dbReference type="ARBA" id="ARBA00023002"/>
    </source>
</evidence>
<dbReference type="GO" id="GO:0016491">
    <property type="term" value="F:oxidoreductase activity"/>
    <property type="evidence" value="ECO:0007669"/>
    <property type="project" value="UniProtKB-KW"/>
</dbReference>
<accession>A0A1Y2DZX4</accession>
<dbReference type="Proteomes" id="UP000193689">
    <property type="component" value="Unassembled WGS sequence"/>
</dbReference>
<evidence type="ECO:0000313" key="3">
    <source>
        <dbReference type="EMBL" id="ORY64840.1"/>
    </source>
</evidence>
<keyword evidence="4" id="KW-1185">Reference proteome</keyword>
<dbReference type="SUPFAM" id="SSF51735">
    <property type="entry name" value="NAD(P)-binding Rossmann-fold domains"/>
    <property type="match status" value="1"/>
</dbReference>
<dbReference type="STRING" id="1141098.A0A1Y2DZX4"/>
<evidence type="ECO:0000256" key="1">
    <source>
        <dbReference type="ARBA" id="ARBA00006484"/>
    </source>
</evidence>
<sequence length="124" mass="13658">MAVDFGLSPDGIESQLATNHLGQFLFPKFIMAEILESESPRVANASSDGHRFSPMRFGGYNFSWYANGLSKTTNILMDVSLAEKLGEHRGLLVFSLHAVVVLNHVGAHIEWTTDFSLPKYSSAI</sequence>
<dbReference type="GeneID" id="63779942"/>
<gene>
    <name evidence="3" type="ORF">BCR38DRAFT_484316</name>
</gene>
<protein>
    <submittedName>
        <fullName evidence="3">Uncharacterized protein</fullName>
    </submittedName>
</protein>
<dbReference type="InParanoid" id="A0A1Y2DZX4"/>
<dbReference type="EMBL" id="MCFJ01000006">
    <property type="protein sequence ID" value="ORY64840.1"/>
    <property type="molecule type" value="Genomic_DNA"/>
</dbReference>
<comment type="similarity">
    <text evidence="1">Belongs to the short-chain dehydrogenases/reductases (SDR) family.</text>
</comment>